<dbReference type="InterPro" id="IPR029058">
    <property type="entry name" value="AB_hydrolase_fold"/>
</dbReference>
<evidence type="ECO:0000259" key="1">
    <source>
        <dbReference type="Pfam" id="PF01738"/>
    </source>
</evidence>
<reference evidence="2" key="2">
    <citation type="journal article" date="2022" name="Microbiol. Resour. Announc.">
        <title>Metagenome Sequencing to Explore Phylogenomics of Terrestrial Cyanobacteria.</title>
        <authorList>
            <person name="Ward R.D."/>
            <person name="Stajich J.E."/>
            <person name="Johansen J.R."/>
            <person name="Huntemann M."/>
            <person name="Clum A."/>
            <person name="Foster B."/>
            <person name="Foster B."/>
            <person name="Roux S."/>
            <person name="Palaniappan K."/>
            <person name="Varghese N."/>
            <person name="Mukherjee S."/>
            <person name="Reddy T.B.K."/>
            <person name="Daum C."/>
            <person name="Copeland A."/>
            <person name="Chen I.A."/>
            <person name="Ivanova N.N."/>
            <person name="Kyrpides N.C."/>
            <person name="Shapiro N."/>
            <person name="Eloe-Fadrosh E.A."/>
            <person name="Pietrasiak N."/>
        </authorList>
    </citation>
    <scope>NUCLEOTIDE SEQUENCE</scope>
    <source>
        <strain evidence="2">UHER 2000/2452</strain>
    </source>
</reference>
<reference evidence="2" key="1">
    <citation type="submission" date="2021-05" db="EMBL/GenBank/DDBJ databases">
        <authorList>
            <person name="Pietrasiak N."/>
            <person name="Ward R."/>
            <person name="Stajich J.E."/>
            <person name="Kurbessoian T."/>
        </authorList>
    </citation>
    <scope>NUCLEOTIDE SEQUENCE</scope>
    <source>
        <strain evidence="2">UHER 2000/2452</strain>
    </source>
</reference>
<accession>A0A951Q712</accession>
<dbReference type="PANTHER" id="PTHR46623">
    <property type="entry name" value="CARBOXYMETHYLENEBUTENOLIDASE-RELATED"/>
    <property type="match status" value="1"/>
</dbReference>
<dbReference type="AlphaFoldDB" id="A0A951Q712"/>
<feature type="domain" description="Dienelactone hydrolase" evidence="1">
    <location>
        <begin position="20"/>
        <end position="243"/>
    </location>
</feature>
<dbReference type="InterPro" id="IPR051049">
    <property type="entry name" value="Dienelactone_hydrolase-like"/>
</dbReference>
<proteinExistence type="predicted"/>
<sequence>MTETTIRITQAQVPNGDLQISAYLAEPIATSTFPAIIVLQEIFGVNAHIRDVVERFAKAGYVAIAPALYQRLAPGYESGYDPEAIKQGRIYKDQTRADELISDIQSTVDYLYTLPSVTGAIGCIGFCFGGHVAYLAATLPGIKATASFYGAGIPTFTPGGGEPTIAHTPEIQSILYAFFGLDDASIPPDHVEQIEAALQQHQIPHKIFRYAGAEHGFFCDRRPAYNPTAAADAWTQVLALFSQL</sequence>
<keyword evidence="2" id="KW-0378">Hydrolase</keyword>
<dbReference type="EMBL" id="JAHHHD010000002">
    <property type="protein sequence ID" value="MBW4657523.1"/>
    <property type="molecule type" value="Genomic_DNA"/>
</dbReference>
<dbReference type="GO" id="GO:0016787">
    <property type="term" value="F:hydrolase activity"/>
    <property type="evidence" value="ECO:0007669"/>
    <property type="project" value="UniProtKB-KW"/>
</dbReference>
<dbReference type="Pfam" id="PF01738">
    <property type="entry name" value="DLH"/>
    <property type="match status" value="1"/>
</dbReference>
<evidence type="ECO:0000313" key="3">
    <source>
        <dbReference type="Proteomes" id="UP000757435"/>
    </source>
</evidence>
<dbReference type="SUPFAM" id="SSF53474">
    <property type="entry name" value="alpha/beta-Hydrolases"/>
    <property type="match status" value="1"/>
</dbReference>
<protein>
    <submittedName>
        <fullName evidence="2">Dienelactone hydrolase family protein</fullName>
    </submittedName>
</protein>
<gene>
    <name evidence="2" type="ORF">KME15_02520</name>
</gene>
<comment type="caution">
    <text evidence="2">The sequence shown here is derived from an EMBL/GenBank/DDBJ whole genome shotgun (WGS) entry which is preliminary data.</text>
</comment>
<organism evidence="2 3">
    <name type="scientific">Drouetiella hepatica Uher 2000/2452</name>
    <dbReference type="NCBI Taxonomy" id="904376"/>
    <lineage>
        <taxon>Bacteria</taxon>
        <taxon>Bacillati</taxon>
        <taxon>Cyanobacteriota</taxon>
        <taxon>Cyanophyceae</taxon>
        <taxon>Oculatellales</taxon>
        <taxon>Oculatellaceae</taxon>
        <taxon>Drouetiella</taxon>
    </lineage>
</organism>
<dbReference type="Proteomes" id="UP000757435">
    <property type="component" value="Unassembled WGS sequence"/>
</dbReference>
<dbReference type="InterPro" id="IPR002925">
    <property type="entry name" value="Dienelactn_hydro"/>
</dbReference>
<dbReference type="Gene3D" id="3.40.50.1820">
    <property type="entry name" value="alpha/beta hydrolase"/>
    <property type="match status" value="1"/>
</dbReference>
<evidence type="ECO:0000313" key="2">
    <source>
        <dbReference type="EMBL" id="MBW4657523.1"/>
    </source>
</evidence>
<dbReference type="PANTHER" id="PTHR46623:SF6">
    <property type="entry name" value="ALPHA_BETA-HYDROLASES SUPERFAMILY PROTEIN"/>
    <property type="match status" value="1"/>
</dbReference>
<name>A0A951Q712_9CYAN</name>